<evidence type="ECO:0000259" key="1">
    <source>
        <dbReference type="SMART" id="SM01008"/>
    </source>
</evidence>
<dbReference type="Pfam" id="PF01315">
    <property type="entry name" value="Ald_Xan_dh_C"/>
    <property type="match status" value="1"/>
</dbReference>
<protein>
    <submittedName>
        <fullName evidence="2">Aldehyde oxidase and xanthine dehydrogenase, large chain</fullName>
    </submittedName>
</protein>
<dbReference type="STRING" id="1184251.TCELL_1075"/>
<dbReference type="InterPro" id="IPR037165">
    <property type="entry name" value="AldOxase/xan_DH_Mopterin-bd_sf"/>
</dbReference>
<dbReference type="GO" id="GO:0016491">
    <property type="term" value="F:oxidoreductase activity"/>
    <property type="evidence" value="ECO:0007669"/>
    <property type="project" value="InterPro"/>
</dbReference>
<evidence type="ECO:0000313" key="2">
    <source>
        <dbReference type="EMBL" id="AFK51498.1"/>
    </source>
</evidence>
<dbReference type="InterPro" id="IPR036856">
    <property type="entry name" value="Ald_Oxase/Xan_DH_a/b_sf"/>
</dbReference>
<evidence type="ECO:0000313" key="3">
    <source>
        <dbReference type="Proteomes" id="UP000005270"/>
    </source>
</evidence>
<dbReference type="HOGENOM" id="CLU_001681_2_1_2"/>
<dbReference type="Pfam" id="PF02738">
    <property type="entry name" value="MoCoBD_1"/>
    <property type="match status" value="1"/>
</dbReference>
<accession>I3TFG0</accession>
<dbReference type="InParanoid" id="I3TFG0"/>
<dbReference type="PANTHER" id="PTHR11908:SF157">
    <property type="entry name" value="XANTHINE DEHYDROGENASE SUBUNIT D-RELATED"/>
    <property type="match status" value="1"/>
</dbReference>
<dbReference type="SUPFAM" id="SSF56003">
    <property type="entry name" value="Molybdenum cofactor-binding domain"/>
    <property type="match status" value="1"/>
</dbReference>
<dbReference type="Proteomes" id="UP000005270">
    <property type="component" value="Chromosome"/>
</dbReference>
<feature type="domain" description="Aldehyde oxidase/xanthine dehydrogenase a/b hammerhead" evidence="1">
    <location>
        <begin position="24"/>
        <end position="134"/>
    </location>
</feature>
<dbReference type="SUPFAM" id="SSF54665">
    <property type="entry name" value="CO dehydrogenase molybdoprotein N-domain-like"/>
    <property type="match status" value="1"/>
</dbReference>
<name>I3TFG0_THEC1</name>
<dbReference type="InterPro" id="IPR046867">
    <property type="entry name" value="AldOxase/xan_DH_MoCoBD2"/>
</dbReference>
<dbReference type="EMBL" id="CP003531">
    <property type="protein sequence ID" value="AFK51498.1"/>
    <property type="molecule type" value="Genomic_DNA"/>
</dbReference>
<organism evidence="2 3">
    <name type="scientific">Thermogladius calderae (strain DSM 22663 / VKM B-2946 / 1633)</name>
    <dbReference type="NCBI Taxonomy" id="1184251"/>
    <lineage>
        <taxon>Archaea</taxon>
        <taxon>Thermoproteota</taxon>
        <taxon>Thermoprotei</taxon>
        <taxon>Desulfurococcales</taxon>
        <taxon>Desulfurococcaceae</taxon>
        <taxon>Thermogladius</taxon>
    </lineage>
</organism>
<dbReference type="KEGG" id="thg:TCELL_1075"/>
<gene>
    <name evidence="2" type="ordered locus">TCELL_1075</name>
</gene>
<dbReference type="GO" id="GO:0005506">
    <property type="term" value="F:iron ion binding"/>
    <property type="evidence" value="ECO:0007669"/>
    <property type="project" value="InterPro"/>
</dbReference>
<dbReference type="Gene3D" id="3.90.1170.50">
    <property type="entry name" value="Aldehyde oxidase/xanthine dehydrogenase, a/b hammerhead"/>
    <property type="match status" value="1"/>
</dbReference>
<keyword evidence="3" id="KW-1185">Reference proteome</keyword>
<dbReference type="InterPro" id="IPR016208">
    <property type="entry name" value="Ald_Oxase/xanthine_DH-like"/>
</dbReference>
<dbReference type="AlphaFoldDB" id="I3TFG0"/>
<reference evidence="2 3" key="1">
    <citation type="journal article" date="2012" name="J. Bacteriol.">
        <title>Complete genome sequence of the hyperthermophilic cellulolytic Crenarchaeon 'Thermogladius cellulolyticus' 1633.</title>
        <authorList>
            <person name="Mardanov A.V."/>
            <person name="Kochetkova T.V."/>
            <person name="Beletsky A.V."/>
            <person name="Bonch-Osmolovskaya E.A."/>
            <person name="Ravin N.V."/>
            <person name="Skryabin K.G."/>
        </authorList>
    </citation>
    <scope>NUCLEOTIDE SEQUENCE [LARGE SCALE GENOMIC DNA]</scope>
    <source>
        <strain evidence="3">DSM 22663 / VKM B-2946 / 1633</strain>
    </source>
</reference>
<dbReference type="Gene3D" id="3.30.365.10">
    <property type="entry name" value="Aldehyde oxidase/xanthine dehydrogenase, molybdopterin binding domain"/>
    <property type="match status" value="4"/>
</dbReference>
<sequence length="787" mass="86845">METMSEYVFIGRRAPRHDAIPKVTGALKFVNDLEAPGMLIGRIYRSPYAFADIARVDVSEAERLGAVVITPDEVPHKLFNPRLVSVDEVTFKDHLILTKRPRYIGEPIAAVAAPSEELAQRAIESIRIEVERVYKPVLDPFEAMSPSAPLIHEEIMKGDQVLKVERNIAARLTYTEGDVDKAFREASVVIERSFKSGKRYHMQLEPKAVLCVPEPGGKLTIYTTTQTIHNTRILISQLFDIPESKITVVKVPIGGSFGSSIQVNYLVPIAVALCLKARRPVKIAYTREEDMLDHSNYVFHMRLKVGAKRDGEIIAGEFHNILDIGAHQIQAYPLLGTSLGWFVSMYKWKNIRYEGVAVYTNKVPSCALRGYGAPEVQWAVETVIDELAEELGMDPVELRLKNYVGRGDIFWGQGPTVRSVIKSDGVPELLLKGRELIGWDKRGRPEEKKGRFRRGVGLGRGFHTSGAGGPISGEVIDFTGAVLKLNEDGTLDYITALQDHGGGTLDAHVKIIAEELQVPPERINLALATTENTPYDVCTHASRGVFVGGEAARRAASIVKQKILEAAVRLLPMAVNPEALRIRYDPAREDAVIYVEGMPQYSITLRELARKVWQKNWGTIAAVVTYRATSAPPSFTVYYVEVEVDTWTGKVRPVRVVAGADVGTPINPDMVEGQLHGGFAMAWGMVFSEDTPYNPETGELANRFLITDYKIPTAQDLPRLEDFKVVIASTKEPSGPFGAKGLGEAAMNPAAAAICNAIYNATGVRVYELPVTPDKLLKLIREREGPA</sequence>
<dbReference type="eggNOG" id="arCOG01167">
    <property type="taxonomic scope" value="Archaea"/>
</dbReference>
<dbReference type="InterPro" id="IPR000674">
    <property type="entry name" value="Ald_Oxase/Xan_DH_a/b"/>
</dbReference>
<proteinExistence type="predicted"/>
<dbReference type="SMART" id="SM01008">
    <property type="entry name" value="Ald_Xan_dh_C"/>
    <property type="match status" value="1"/>
</dbReference>
<dbReference type="Pfam" id="PF20256">
    <property type="entry name" value="MoCoBD_2"/>
    <property type="match status" value="1"/>
</dbReference>
<dbReference type="PANTHER" id="PTHR11908">
    <property type="entry name" value="XANTHINE DEHYDROGENASE"/>
    <property type="match status" value="1"/>
</dbReference>
<dbReference type="InterPro" id="IPR008274">
    <property type="entry name" value="AldOxase/xan_DH_MoCoBD1"/>
</dbReference>